<organism evidence="3 4">
    <name type="scientific">Devosia honganensis</name>
    <dbReference type="NCBI Taxonomy" id="1610527"/>
    <lineage>
        <taxon>Bacteria</taxon>
        <taxon>Pseudomonadati</taxon>
        <taxon>Pseudomonadota</taxon>
        <taxon>Alphaproteobacteria</taxon>
        <taxon>Hyphomicrobiales</taxon>
        <taxon>Devosiaceae</taxon>
        <taxon>Devosia</taxon>
    </lineage>
</organism>
<comment type="caution">
    <text evidence="3">The sequence shown here is derived from an EMBL/GenBank/DDBJ whole genome shotgun (WGS) entry which is preliminary data.</text>
</comment>
<accession>A0ABV7WXP7</accession>
<feature type="signal peptide" evidence="1">
    <location>
        <begin position="1"/>
        <end position="22"/>
    </location>
</feature>
<dbReference type="RefSeq" id="WP_380095330.1">
    <property type="nucleotide sequence ID" value="NZ_JBHRYD010000001.1"/>
</dbReference>
<gene>
    <name evidence="3" type="ORF">ACFOOL_04680</name>
</gene>
<dbReference type="SUPFAM" id="SSF53850">
    <property type="entry name" value="Periplasmic binding protein-like II"/>
    <property type="match status" value="1"/>
</dbReference>
<dbReference type="InterPro" id="IPR007210">
    <property type="entry name" value="ABC_Gly_betaine_transp_sub-bd"/>
</dbReference>
<dbReference type="Proteomes" id="UP001595613">
    <property type="component" value="Unassembled WGS sequence"/>
</dbReference>
<dbReference type="EMBL" id="JBHRYD010000001">
    <property type="protein sequence ID" value="MFC3704046.1"/>
    <property type="molecule type" value="Genomic_DNA"/>
</dbReference>
<proteinExistence type="predicted"/>
<evidence type="ECO:0000256" key="1">
    <source>
        <dbReference type="SAM" id="SignalP"/>
    </source>
</evidence>
<keyword evidence="1" id="KW-0732">Signal</keyword>
<dbReference type="Pfam" id="PF04069">
    <property type="entry name" value="OpuAC"/>
    <property type="match status" value="1"/>
</dbReference>
<dbReference type="Gene3D" id="3.40.190.100">
    <property type="entry name" value="Glycine betaine-binding periplasmic protein, domain 2"/>
    <property type="match status" value="1"/>
</dbReference>
<evidence type="ECO:0000313" key="4">
    <source>
        <dbReference type="Proteomes" id="UP001595613"/>
    </source>
</evidence>
<protein>
    <submittedName>
        <fullName evidence="3">Glycine betaine ABC transporter substrate-binding protein</fullName>
    </submittedName>
</protein>
<name>A0ABV7WXP7_9HYPH</name>
<evidence type="ECO:0000313" key="3">
    <source>
        <dbReference type="EMBL" id="MFC3704046.1"/>
    </source>
</evidence>
<feature type="chain" id="PRO_5046988637" evidence="1">
    <location>
        <begin position="23"/>
        <end position="351"/>
    </location>
</feature>
<reference evidence="4" key="1">
    <citation type="journal article" date="2019" name="Int. J. Syst. Evol. Microbiol.">
        <title>The Global Catalogue of Microorganisms (GCM) 10K type strain sequencing project: providing services to taxonomists for standard genome sequencing and annotation.</title>
        <authorList>
            <consortium name="The Broad Institute Genomics Platform"/>
            <consortium name="The Broad Institute Genome Sequencing Center for Infectious Disease"/>
            <person name="Wu L."/>
            <person name="Ma J."/>
        </authorList>
    </citation>
    <scope>NUCLEOTIDE SEQUENCE [LARGE SCALE GENOMIC DNA]</scope>
    <source>
        <strain evidence="4">KCTC 42281</strain>
    </source>
</reference>
<keyword evidence="4" id="KW-1185">Reference proteome</keyword>
<feature type="domain" description="ABC-type glycine betaine transport system substrate-binding" evidence="2">
    <location>
        <begin position="63"/>
        <end position="338"/>
    </location>
</feature>
<evidence type="ECO:0000259" key="2">
    <source>
        <dbReference type="Pfam" id="PF04069"/>
    </source>
</evidence>
<sequence length="351" mass="37434">MRFRGPAIAILALAMLASPAAAQLTVLDTAQDARGGAAAPEAAVEQPIEASLPAAPCGDQPFSIARLGWPSASLLAEIHARVLAAQFGCDVRVTPGDPATSISSMGSTGQPAVVPEVWVNRVAELWNGAMEGQMLRSAAPTYAEARFEGWYMPVYMAAAFAAAPAAADLAAALPQLHPEGPVRFISCPIDWACSLINRNLVRAHGLERLVELVEPANRFEMDRLIAEAVNRREPFLFYYWQPNAVLAQLDFVALDMGAYDEAAAKCLAGRICADPQPSAFAEDLVVIALAERVFTDMPAIAGYFQRASLALAEMDALLARLNAPGATLESVADWFVEERGDLWGSWVGTAP</sequence>